<evidence type="ECO:0008006" key="4">
    <source>
        <dbReference type="Google" id="ProtNLM"/>
    </source>
</evidence>
<gene>
    <name evidence="2" type="ORF">GCM10009655_09680</name>
</gene>
<keyword evidence="1" id="KW-0812">Transmembrane</keyword>
<evidence type="ECO:0000256" key="1">
    <source>
        <dbReference type="SAM" id="Phobius"/>
    </source>
</evidence>
<evidence type="ECO:0000313" key="3">
    <source>
        <dbReference type="Proteomes" id="UP001500943"/>
    </source>
</evidence>
<dbReference type="Pfam" id="PF19650">
    <property type="entry name" value="DUF6153"/>
    <property type="match status" value="1"/>
</dbReference>
<keyword evidence="3" id="KW-1185">Reference proteome</keyword>
<dbReference type="InterPro" id="IPR046151">
    <property type="entry name" value="DUF6153"/>
</dbReference>
<feature type="transmembrane region" description="Helical" evidence="1">
    <location>
        <begin position="86"/>
        <end position="106"/>
    </location>
</feature>
<protein>
    <recommendedName>
        <fullName evidence="4">Transmembrane protein</fullName>
    </recommendedName>
</protein>
<accession>A0ABP4G3H1</accession>
<sequence length="143" mass="15067">MYMSMTGLGRTLRPQHSLRHSLMLTALVVAGVVLALVAMHSLSLDHSATAMTSSVSQHDGAMTYATDDSMVSEGCGGSCAPEHSMIVMGCILALVGAVLVVARIRAITVWRLARRLTVSFTVALAALPVPEPPSLHVLSISRT</sequence>
<proteinExistence type="predicted"/>
<organism evidence="2 3">
    <name type="scientific">Rhodoglobus aureus</name>
    <dbReference type="NCBI Taxonomy" id="191497"/>
    <lineage>
        <taxon>Bacteria</taxon>
        <taxon>Bacillati</taxon>
        <taxon>Actinomycetota</taxon>
        <taxon>Actinomycetes</taxon>
        <taxon>Micrococcales</taxon>
        <taxon>Microbacteriaceae</taxon>
        <taxon>Rhodoglobus</taxon>
    </lineage>
</organism>
<evidence type="ECO:0000313" key="2">
    <source>
        <dbReference type="EMBL" id="GAA1212481.1"/>
    </source>
</evidence>
<keyword evidence="1" id="KW-0472">Membrane</keyword>
<dbReference type="Proteomes" id="UP001500943">
    <property type="component" value="Unassembled WGS sequence"/>
</dbReference>
<feature type="transmembrane region" description="Helical" evidence="1">
    <location>
        <begin position="21"/>
        <end position="42"/>
    </location>
</feature>
<comment type="caution">
    <text evidence="2">The sequence shown here is derived from an EMBL/GenBank/DDBJ whole genome shotgun (WGS) entry which is preliminary data.</text>
</comment>
<name>A0ABP4G3H1_9MICO</name>
<keyword evidence="1" id="KW-1133">Transmembrane helix</keyword>
<reference evidence="3" key="1">
    <citation type="journal article" date="2019" name="Int. J. Syst. Evol. Microbiol.">
        <title>The Global Catalogue of Microorganisms (GCM) 10K type strain sequencing project: providing services to taxonomists for standard genome sequencing and annotation.</title>
        <authorList>
            <consortium name="The Broad Institute Genomics Platform"/>
            <consortium name="The Broad Institute Genome Sequencing Center for Infectious Disease"/>
            <person name="Wu L."/>
            <person name="Ma J."/>
        </authorList>
    </citation>
    <scope>NUCLEOTIDE SEQUENCE [LARGE SCALE GENOMIC DNA]</scope>
    <source>
        <strain evidence="3">JCM 12762</strain>
    </source>
</reference>
<dbReference type="EMBL" id="BAAAKW010000017">
    <property type="protein sequence ID" value="GAA1212481.1"/>
    <property type="molecule type" value="Genomic_DNA"/>
</dbReference>